<dbReference type="Pfam" id="PF10192">
    <property type="entry name" value="GPR180-TMEM145_TM"/>
    <property type="match status" value="1"/>
</dbReference>
<evidence type="ECO:0000313" key="4">
    <source>
        <dbReference type="EMBL" id="PIK41043.1"/>
    </source>
</evidence>
<feature type="domain" description="GPR180/TMEM145 transmembrane" evidence="3">
    <location>
        <begin position="39"/>
        <end position="229"/>
    </location>
</feature>
<dbReference type="InterPro" id="IPR019336">
    <property type="entry name" value="GPR180/TMEM145_TM"/>
</dbReference>
<evidence type="ECO:0000256" key="1">
    <source>
        <dbReference type="SAM" id="MobiDB-lite"/>
    </source>
</evidence>
<gene>
    <name evidence="4" type="ORF">BSL78_22116</name>
</gene>
<feature type="transmembrane region" description="Helical" evidence="2">
    <location>
        <begin position="113"/>
        <end position="130"/>
    </location>
</feature>
<dbReference type="EMBL" id="MRZV01001059">
    <property type="protein sequence ID" value="PIK41043.1"/>
    <property type="molecule type" value="Genomic_DNA"/>
</dbReference>
<keyword evidence="5" id="KW-1185">Reference proteome</keyword>
<feature type="transmembrane region" description="Helical" evidence="2">
    <location>
        <begin position="214"/>
        <end position="233"/>
    </location>
</feature>
<dbReference type="GO" id="GO:0007186">
    <property type="term" value="P:G protein-coupled receptor signaling pathway"/>
    <property type="evidence" value="ECO:0007669"/>
    <property type="project" value="InterPro"/>
</dbReference>
<keyword evidence="2 4" id="KW-0812">Transmembrane</keyword>
<protein>
    <submittedName>
        <fullName evidence="4">Putative transmembrane protein</fullName>
    </submittedName>
</protein>
<feature type="transmembrane region" description="Helical" evidence="2">
    <location>
        <begin position="150"/>
        <end position="170"/>
    </location>
</feature>
<dbReference type="AlphaFoldDB" id="A0A2G8JZ77"/>
<dbReference type="Proteomes" id="UP000230750">
    <property type="component" value="Unassembled WGS sequence"/>
</dbReference>
<dbReference type="InterPro" id="IPR047831">
    <property type="entry name" value="GPR180/TMEM145"/>
</dbReference>
<evidence type="ECO:0000256" key="2">
    <source>
        <dbReference type="SAM" id="Phobius"/>
    </source>
</evidence>
<feature type="region of interest" description="Disordered" evidence="1">
    <location>
        <begin position="282"/>
        <end position="311"/>
    </location>
</feature>
<organism evidence="4 5">
    <name type="scientific">Stichopus japonicus</name>
    <name type="common">Sea cucumber</name>
    <dbReference type="NCBI Taxonomy" id="307972"/>
    <lineage>
        <taxon>Eukaryota</taxon>
        <taxon>Metazoa</taxon>
        <taxon>Echinodermata</taxon>
        <taxon>Eleutherozoa</taxon>
        <taxon>Echinozoa</taxon>
        <taxon>Holothuroidea</taxon>
        <taxon>Aspidochirotacea</taxon>
        <taxon>Aspidochirotida</taxon>
        <taxon>Stichopodidae</taxon>
        <taxon>Apostichopus</taxon>
    </lineage>
</organism>
<proteinExistence type="predicted"/>
<evidence type="ECO:0000259" key="3">
    <source>
        <dbReference type="Pfam" id="PF10192"/>
    </source>
</evidence>
<reference evidence="4 5" key="1">
    <citation type="journal article" date="2017" name="PLoS Biol.">
        <title>The sea cucumber genome provides insights into morphological evolution and visceral regeneration.</title>
        <authorList>
            <person name="Zhang X."/>
            <person name="Sun L."/>
            <person name="Yuan J."/>
            <person name="Sun Y."/>
            <person name="Gao Y."/>
            <person name="Zhang L."/>
            <person name="Li S."/>
            <person name="Dai H."/>
            <person name="Hamel J.F."/>
            <person name="Liu C."/>
            <person name="Yu Y."/>
            <person name="Liu S."/>
            <person name="Lin W."/>
            <person name="Guo K."/>
            <person name="Jin S."/>
            <person name="Xu P."/>
            <person name="Storey K.B."/>
            <person name="Huan P."/>
            <person name="Zhang T."/>
            <person name="Zhou Y."/>
            <person name="Zhang J."/>
            <person name="Lin C."/>
            <person name="Li X."/>
            <person name="Xing L."/>
            <person name="Huo D."/>
            <person name="Sun M."/>
            <person name="Wang L."/>
            <person name="Mercier A."/>
            <person name="Li F."/>
            <person name="Yang H."/>
            <person name="Xiang J."/>
        </authorList>
    </citation>
    <scope>NUCLEOTIDE SEQUENCE [LARGE SCALE GENOMIC DNA]</scope>
    <source>
        <strain evidence="4">Shaxun</strain>
        <tissue evidence="4">Muscle</tissue>
    </source>
</reference>
<dbReference type="STRING" id="307972.A0A2G8JZ77"/>
<dbReference type="PANTHER" id="PTHR23252:SF24">
    <property type="entry name" value="TRANSMEMBRANE PROTEIN 145"/>
    <property type="match status" value="1"/>
</dbReference>
<dbReference type="OrthoDB" id="205745at2759"/>
<evidence type="ECO:0000313" key="5">
    <source>
        <dbReference type="Proteomes" id="UP000230750"/>
    </source>
</evidence>
<feature type="transmembrane region" description="Helical" evidence="2">
    <location>
        <begin position="51"/>
        <end position="73"/>
    </location>
</feature>
<sequence length="533" mass="60232">MNCHYQQNDGIELLDYNLGLVNHGRGLTEEFSADEDIQLAHQKMLHVTFRLWLGSLLLHTTGILILACGWLKFAHDGITREDLQLSGYITKSVGNVVFASMLTDHEDVGKMKFVVFVTGFSICHVTLYIIQQNTDPQEVHNIYDTPAALGLIAIRIVGTAWGLYGTYFTIKDFPSKREFYSVFVLFVIFWFMSEPVVAFLSTFCLPLYCRAKFVFGFDVGVVTLGHFIFLWLIRPSSTNTFFPFHLKTNKVSFEFLNELQPKNNYRPTTETFDLFLAKKDDPAASSKDDTKKTNKSTDDRKPSKGSYDIFMTGKPGTKNYAGDKRVNCMAKLPPIDEVTYTPVEDMRVTYTAVEDLRIKPLKSNKRQTLQQVPRTTAMTNYKPAVYEPDAPYVSNHKQPQPDQALNLGKHCGPNSSELKAEKKLQRQSENFDRRERRGVVHFKDAGPVVRGRLVCRLFVGLLSVVVHMKLKEPLLVRERKALRTSSFWVSSGNELQHGSAGDSTLFAVYIFIATNKTIGVGGWGAAAPNQIFS</sequence>
<comment type="caution">
    <text evidence="4">The sequence shown here is derived from an EMBL/GenBank/DDBJ whole genome shotgun (WGS) entry which is preliminary data.</text>
</comment>
<name>A0A2G8JZ77_STIJA</name>
<dbReference type="GO" id="GO:0019236">
    <property type="term" value="P:response to pheromone"/>
    <property type="evidence" value="ECO:0007669"/>
    <property type="project" value="InterPro"/>
</dbReference>
<keyword evidence="2" id="KW-1133">Transmembrane helix</keyword>
<feature type="transmembrane region" description="Helical" evidence="2">
    <location>
        <begin position="182"/>
        <end position="208"/>
    </location>
</feature>
<dbReference type="PANTHER" id="PTHR23252">
    <property type="entry name" value="INTIMAL THICKNESS RECEPTOR-RELATED"/>
    <property type="match status" value="1"/>
</dbReference>
<keyword evidence="2" id="KW-0472">Membrane</keyword>
<accession>A0A2G8JZ77</accession>
<feature type="compositionally biased region" description="Basic and acidic residues" evidence="1">
    <location>
        <begin position="282"/>
        <end position="302"/>
    </location>
</feature>